<dbReference type="InterPro" id="IPR011042">
    <property type="entry name" value="6-blade_b-propeller_TolB-like"/>
</dbReference>
<reference evidence="1 2" key="1">
    <citation type="journal article" date="2013" name="BMC Genomics">
        <title>Reconstruction of the lipid metabolism for the microalga Monoraphidium neglectum from its genome sequence reveals characteristics suitable for biofuel production.</title>
        <authorList>
            <person name="Bogen C."/>
            <person name="Al-Dilaimi A."/>
            <person name="Albersmeier A."/>
            <person name="Wichmann J."/>
            <person name="Grundmann M."/>
            <person name="Rupp O."/>
            <person name="Lauersen K.J."/>
            <person name="Blifernez-Klassen O."/>
            <person name="Kalinowski J."/>
            <person name="Goesmann A."/>
            <person name="Mussgnug J.H."/>
            <person name="Kruse O."/>
        </authorList>
    </citation>
    <scope>NUCLEOTIDE SEQUENCE [LARGE SCALE GENOMIC DNA]</scope>
    <source>
        <strain evidence="1 2">SAG 48.87</strain>
    </source>
</reference>
<dbReference type="EMBL" id="KK102384">
    <property type="protein sequence ID" value="KIY97898.1"/>
    <property type="molecule type" value="Genomic_DNA"/>
</dbReference>
<dbReference type="SUPFAM" id="SSF63825">
    <property type="entry name" value="YWTD domain"/>
    <property type="match status" value="1"/>
</dbReference>
<dbReference type="Gene3D" id="2.120.10.30">
    <property type="entry name" value="TolB, C-terminal domain"/>
    <property type="match status" value="1"/>
</dbReference>
<protein>
    <submittedName>
        <fullName evidence="1">Uncharacterized protein</fullName>
    </submittedName>
</protein>
<accession>A0A0D2KQJ5</accession>
<proteinExistence type="predicted"/>
<name>A0A0D2KQJ5_9CHLO</name>
<dbReference type="Proteomes" id="UP000054498">
    <property type="component" value="Unassembled WGS sequence"/>
</dbReference>
<dbReference type="GeneID" id="25727188"/>
<evidence type="ECO:0000313" key="1">
    <source>
        <dbReference type="EMBL" id="KIY97898.1"/>
    </source>
</evidence>
<dbReference type="KEGG" id="mng:MNEG_10063"/>
<dbReference type="RefSeq" id="XP_013896918.1">
    <property type="nucleotide sequence ID" value="XM_014041464.1"/>
</dbReference>
<keyword evidence="2" id="KW-1185">Reference proteome</keyword>
<gene>
    <name evidence="1" type="ORF">MNEG_10063</name>
</gene>
<dbReference type="AlphaFoldDB" id="A0A0D2KQJ5"/>
<organism evidence="1 2">
    <name type="scientific">Monoraphidium neglectum</name>
    <dbReference type="NCBI Taxonomy" id="145388"/>
    <lineage>
        <taxon>Eukaryota</taxon>
        <taxon>Viridiplantae</taxon>
        <taxon>Chlorophyta</taxon>
        <taxon>core chlorophytes</taxon>
        <taxon>Chlorophyceae</taxon>
        <taxon>CS clade</taxon>
        <taxon>Sphaeropleales</taxon>
        <taxon>Selenastraceae</taxon>
        <taxon>Monoraphidium</taxon>
    </lineage>
</organism>
<sequence>MGAASCGDDGAASSSVAAPFGVCLDDAANQLYVLEGGCSRVRRIDLSAATIATVVGTGVSGSTFSPDPLAAQLSRPSGCALLAYDDGLNPTTLFFTDHDNGHVLAYYPANDTLAVVTDGLTLPAALAIDRTNHLLYVVERGTAMVSAIHAVQLPR</sequence>
<evidence type="ECO:0000313" key="2">
    <source>
        <dbReference type="Proteomes" id="UP000054498"/>
    </source>
</evidence>